<evidence type="ECO:0000313" key="3">
    <source>
        <dbReference type="EMBL" id="QDO98698.1"/>
    </source>
</evidence>
<dbReference type="SUPFAM" id="SSF103088">
    <property type="entry name" value="OmpA-like"/>
    <property type="match status" value="1"/>
</dbReference>
<dbReference type="InterPro" id="IPR006665">
    <property type="entry name" value="OmpA-like"/>
</dbReference>
<dbReference type="AlphaFoldDB" id="A0A516H4K3"/>
<dbReference type="RefSeq" id="WP_144069679.1">
    <property type="nucleotide sequence ID" value="NZ_CP041636.1"/>
</dbReference>
<evidence type="ECO:0000313" key="4">
    <source>
        <dbReference type="Proteomes" id="UP000317496"/>
    </source>
</evidence>
<dbReference type="KEGG" id="fer:FNB15_16065"/>
<evidence type="ECO:0000256" key="1">
    <source>
        <dbReference type="PROSITE-ProRule" id="PRU00473"/>
    </source>
</evidence>
<evidence type="ECO:0000259" key="2">
    <source>
        <dbReference type="PROSITE" id="PS51123"/>
    </source>
</evidence>
<sequence>MMVNIRLWVMVFALVIAIATSLVFVADCSAADSSIRSNSPYQRPVLRKQYPTMARGVERIQFEAGESLLTPAAINILDRQVASIRAQPKAPVTIYGFADAEEGEAQVVERLARRRAETVRDYLLAKSLNLYRLKLETILPSAGYAPPLASGWPRPTRYTLTQLSPWDE</sequence>
<dbReference type="Pfam" id="PF00691">
    <property type="entry name" value="OmpA"/>
    <property type="match status" value="1"/>
</dbReference>
<organism evidence="3 4">
    <name type="scientific">Ferrovibrio terrae</name>
    <dbReference type="NCBI Taxonomy" id="2594003"/>
    <lineage>
        <taxon>Bacteria</taxon>
        <taxon>Pseudomonadati</taxon>
        <taxon>Pseudomonadota</taxon>
        <taxon>Alphaproteobacteria</taxon>
        <taxon>Rhodospirillales</taxon>
        <taxon>Rhodospirillaceae</taxon>
        <taxon>Ferrovibrio</taxon>
    </lineage>
</organism>
<dbReference type="OrthoDB" id="9809164at2"/>
<keyword evidence="1" id="KW-0472">Membrane</keyword>
<reference evidence="3 4" key="1">
    <citation type="submission" date="2019-07" db="EMBL/GenBank/DDBJ databases">
        <title>Genome sequencing for Ferrovibrio sp. K5.</title>
        <authorList>
            <person name="Park S.-J."/>
        </authorList>
    </citation>
    <scope>NUCLEOTIDE SEQUENCE [LARGE SCALE GENOMIC DNA]</scope>
    <source>
        <strain evidence="3 4">K5</strain>
    </source>
</reference>
<dbReference type="EMBL" id="CP041636">
    <property type="protein sequence ID" value="QDO98698.1"/>
    <property type="molecule type" value="Genomic_DNA"/>
</dbReference>
<feature type="domain" description="OmpA-like" evidence="2">
    <location>
        <begin position="49"/>
        <end position="168"/>
    </location>
</feature>
<proteinExistence type="predicted"/>
<dbReference type="PROSITE" id="PS51123">
    <property type="entry name" value="OMPA_2"/>
    <property type="match status" value="1"/>
</dbReference>
<protein>
    <submittedName>
        <fullName evidence="3">OmpA family protein</fullName>
    </submittedName>
</protein>
<name>A0A516H4K3_9PROT</name>
<dbReference type="InterPro" id="IPR036737">
    <property type="entry name" value="OmpA-like_sf"/>
</dbReference>
<dbReference type="Gene3D" id="3.30.1330.60">
    <property type="entry name" value="OmpA-like domain"/>
    <property type="match status" value="1"/>
</dbReference>
<keyword evidence="4" id="KW-1185">Reference proteome</keyword>
<dbReference type="Proteomes" id="UP000317496">
    <property type="component" value="Chromosome"/>
</dbReference>
<dbReference type="GO" id="GO:0016020">
    <property type="term" value="C:membrane"/>
    <property type="evidence" value="ECO:0007669"/>
    <property type="project" value="UniProtKB-UniRule"/>
</dbReference>
<accession>A0A516H4K3</accession>
<gene>
    <name evidence="3" type="ORF">FNB15_16065</name>
</gene>